<keyword evidence="8" id="KW-1185">Reference proteome</keyword>
<proteinExistence type="inferred from homology"/>
<dbReference type="GO" id="GO:0010436">
    <property type="term" value="F:carotenoid dioxygenase activity"/>
    <property type="evidence" value="ECO:0007669"/>
    <property type="project" value="TreeGrafter"/>
</dbReference>
<evidence type="ECO:0000256" key="3">
    <source>
        <dbReference type="ARBA" id="ARBA00023002"/>
    </source>
</evidence>
<evidence type="ECO:0000256" key="5">
    <source>
        <dbReference type="PIRSR" id="PIRSR604294-1"/>
    </source>
</evidence>
<evidence type="ECO:0000256" key="1">
    <source>
        <dbReference type="ARBA" id="ARBA00006787"/>
    </source>
</evidence>
<comment type="similarity">
    <text evidence="1 6">Belongs to the carotenoid oxygenase family.</text>
</comment>
<dbReference type="AlphaFoldDB" id="A0A3A1TW53"/>
<name>A0A3A1TW53_9MICO</name>
<dbReference type="RefSeq" id="WP_119482137.1">
    <property type="nucleotide sequence ID" value="NZ_QXTG01000002.1"/>
</dbReference>
<comment type="cofactor">
    <cofactor evidence="5 6">
        <name>Fe(2+)</name>
        <dbReference type="ChEBI" id="CHEBI:29033"/>
    </cofactor>
    <text evidence="5 6">Binds 1 Fe(2+) ion per subunit.</text>
</comment>
<evidence type="ECO:0000313" key="7">
    <source>
        <dbReference type="EMBL" id="RIX27828.1"/>
    </source>
</evidence>
<dbReference type="OrthoDB" id="6636843at2"/>
<dbReference type="EMBL" id="QXTG01000002">
    <property type="protein sequence ID" value="RIX27828.1"/>
    <property type="molecule type" value="Genomic_DNA"/>
</dbReference>
<keyword evidence="4 5" id="KW-0408">Iron</keyword>
<feature type="binding site" evidence="5">
    <location>
        <position position="158"/>
    </location>
    <ligand>
        <name>Fe cation</name>
        <dbReference type="ChEBI" id="CHEBI:24875"/>
        <note>catalytic</note>
    </ligand>
</feature>
<evidence type="ECO:0000313" key="8">
    <source>
        <dbReference type="Proteomes" id="UP000265742"/>
    </source>
</evidence>
<dbReference type="GO" id="GO:0046872">
    <property type="term" value="F:metal ion binding"/>
    <property type="evidence" value="ECO:0007669"/>
    <property type="project" value="UniProtKB-KW"/>
</dbReference>
<feature type="binding site" evidence="5">
    <location>
        <position position="487"/>
    </location>
    <ligand>
        <name>Fe cation</name>
        <dbReference type="ChEBI" id="CHEBI:24875"/>
        <note>catalytic</note>
    </ligand>
</feature>
<evidence type="ECO:0000256" key="6">
    <source>
        <dbReference type="RuleBase" id="RU364048"/>
    </source>
</evidence>
<dbReference type="PANTHER" id="PTHR10543:SF89">
    <property type="entry name" value="CAROTENOID 9,10(9',10')-CLEAVAGE DIOXYGENASE 1"/>
    <property type="match status" value="1"/>
</dbReference>
<evidence type="ECO:0000256" key="4">
    <source>
        <dbReference type="ARBA" id="ARBA00023004"/>
    </source>
</evidence>
<dbReference type="GO" id="GO:0016121">
    <property type="term" value="P:carotene catabolic process"/>
    <property type="evidence" value="ECO:0007669"/>
    <property type="project" value="TreeGrafter"/>
</dbReference>
<dbReference type="Proteomes" id="UP000265742">
    <property type="component" value="Unassembled WGS sequence"/>
</dbReference>
<comment type="caution">
    <text evidence="7">The sequence shown here is derived from an EMBL/GenBank/DDBJ whole genome shotgun (WGS) entry which is preliminary data.</text>
</comment>
<organism evidence="7 8">
    <name type="scientific">Amnibacterium setariae</name>
    <dbReference type="NCBI Taxonomy" id="2306585"/>
    <lineage>
        <taxon>Bacteria</taxon>
        <taxon>Bacillati</taxon>
        <taxon>Actinomycetota</taxon>
        <taxon>Actinomycetes</taxon>
        <taxon>Micrococcales</taxon>
        <taxon>Microbacteriaceae</taxon>
        <taxon>Amnibacterium</taxon>
    </lineage>
</organism>
<gene>
    <name evidence="7" type="ORF">D1781_09850</name>
</gene>
<feature type="binding site" evidence="5">
    <location>
        <position position="207"/>
    </location>
    <ligand>
        <name>Fe cation</name>
        <dbReference type="ChEBI" id="CHEBI:24875"/>
        <note>catalytic</note>
    </ligand>
</feature>
<dbReference type="PANTHER" id="PTHR10543">
    <property type="entry name" value="BETA-CAROTENE DIOXYGENASE"/>
    <property type="match status" value="1"/>
</dbReference>
<sequence length="493" mass="52992">MSVIAPTGSDRPLLTGGAYDPVQVETTAMDLRVTGRIPEWLDGRYVRNGPNPIGAVDPATFHYFMGDGMVHGVRLRGGRAEWYRNRWVRSADAAKALGEPVPPTSGVSVAANTTVIGHAGATLALVEAGGTCYALTDELETIGSWTFQGTLPGGYTAHPKLDPASGELHAISYRFDQPGFVQYSVVDPRGRARRVVDVPVAGSPLIHDMGLTEGHVVVLDLPIEFDLARAMRAVGVPERMIGPGSKVASKLIGRVPAGGRLADKAASRLRNGDMPYSWSPEHPSRLGVLPREGAGAAVRWFEIAQCFVFHVLGAYDEVDRDGMVTAVVVDGIRYDEVFVNDDRGPEGATTRLTRWRLDLVTGRASETTVDDRQQEFPRIDERLMGRPYRFGYATGLAPDGTGTVDDRILKHDLVSGTTESHSLGEGVEVGELVFVPRAPDAAEDDGVLMGFVHDGATGADRLELLDAASLESVAQVHLPARVPHGFHGNWLPA</sequence>
<keyword evidence="3 6" id="KW-0560">Oxidoreductase</keyword>
<protein>
    <recommendedName>
        <fullName evidence="6">Dioxygenase</fullName>
        <ecNumber evidence="6">1.13.11.-</ecNumber>
    </recommendedName>
</protein>
<dbReference type="Pfam" id="PF03055">
    <property type="entry name" value="RPE65"/>
    <property type="match status" value="1"/>
</dbReference>
<reference evidence="8" key="1">
    <citation type="submission" date="2018-09" db="EMBL/GenBank/DDBJ databases">
        <authorList>
            <person name="Kim I."/>
        </authorList>
    </citation>
    <scope>NUCLEOTIDE SEQUENCE [LARGE SCALE GENOMIC DNA]</scope>
    <source>
        <strain evidence="8">DD4a</strain>
    </source>
</reference>
<keyword evidence="2 5" id="KW-0479">Metal-binding</keyword>
<evidence type="ECO:0000256" key="2">
    <source>
        <dbReference type="ARBA" id="ARBA00022723"/>
    </source>
</evidence>
<accession>A0A3A1TW53</accession>
<dbReference type="InterPro" id="IPR004294">
    <property type="entry name" value="Carotenoid_Oase"/>
</dbReference>
<feature type="binding site" evidence="5">
    <location>
        <position position="310"/>
    </location>
    <ligand>
        <name>Fe cation</name>
        <dbReference type="ChEBI" id="CHEBI:24875"/>
        <note>catalytic</note>
    </ligand>
</feature>
<keyword evidence="6" id="KW-0223">Dioxygenase</keyword>
<dbReference type="EC" id="1.13.11.-" evidence="6"/>